<dbReference type="AlphaFoldDB" id="A0A7D7LJS6"/>
<sequence length="392" mass="44684">MSNSYPCIFSFFAGSGFLDLGFEASGFNIVYVNEIFSPFIAAYRHSREVLKMRSPEYGYHHGEAADVTKLIAGKEAQRLQELVKDCRKSHKTIGFIGGPPCPDFSIGGKNRGRLGDNGKLSASYVELICHNLPDFFLFENVKGLWKTTKHRLFFESLKQQLQEAGYILTERLINAIEYGVPQDRERIILIGFKNNFFKDIGIKSSSEKLLDGYFPWNNYIIYPQEKVFAYPWCKCEPFKENSLIPCPDGIPEELTVEYWFRKNNVLKHPNAEHYFQPRAGITKFAAVDEGDNSRKSFKRLHRWRYSPTACYGNNEVHLHPYKVRRISVAEALAIQSLPANFVLPENMSLTNMFKTIGNGVPYLASKALAKTIINFLEIGVKSTVDITNLITT</sequence>
<dbReference type="Proteomes" id="UP000514713">
    <property type="component" value="Chromosome"/>
</dbReference>
<dbReference type="InterPro" id="IPR050390">
    <property type="entry name" value="C5-Methyltransferase"/>
</dbReference>
<keyword evidence="2 6" id="KW-0489">Methyltransferase</keyword>
<evidence type="ECO:0000313" key="8">
    <source>
        <dbReference type="EMBL" id="QMS90987.1"/>
    </source>
</evidence>
<dbReference type="KEGG" id="ned:HUN01_26640"/>
<keyword evidence="3 6" id="KW-0808">Transferase</keyword>
<dbReference type="PANTHER" id="PTHR10629">
    <property type="entry name" value="CYTOSINE-SPECIFIC METHYLTRANSFERASE"/>
    <property type="match status" value="1"/>
</dbReference>
<evidence type="ECO:0000313" key="9">
    <source>
        <dbReference type="Proteomes" id="UP000514713"/>
    </source>
</evidence>
<dbReference type="GO" id="GO:0009307">
    <property type="term" value="P:DNA restriction-modification system"/>
    <property type="evidence" value="ECO:0007669"/>
    <property type="project" value="UniProtKB-KW"/>
</dbReference>
<feature type="active site" evidence="6">
    <location>
        <position position="101"/>
    </location>
</feature>
<dbReference type="GO" id="GO:0044027">
    <property type="term" value="P:negative regulation of gene expression via chromosomal CpG island methylation"/>
    <property type="evidence" value="ECO:0007669"/>
    <property type="project" value="TreeGrafter"/>
</dbReference>
<dbReference type="NCBIfam" id="TIGR00675">
    <property type="entry name" value="dcm"/>
    <property type="match status" value="1"/>
</dbReference>
<dbReference type="GO" id="GO:0003677">
    <property type="term" value="F:DNA binding"/>
    <property type="evidence" value="ECO:0007669"/>
    <property type="project" value="TreeGrafter"/>
</dbReference>
<keyword evidence="9" id="KW-1185">Reference proteome</keyword>
<protein>
    <recommendedName>
        <fullName evidence="1">DNA (cytosine-5-)-methyltransferase</fullName>
        <ecNumber evidence="1">2.1.1.37</ecNumber>
    </recommendedName>
</protein>
<evidence type="ECO:0000256" key="3">
    <source>
        <dbReference type="ARBA" id="ARBA00022679"/>
    </source>
</evidence>
<dbReference type="InterPro" id="IPR001525">
    <property type="entry name" value="C5_MeTfrase"/>
</dbReference>
<evidence type="ECO:0000256" key="5">
    <source>
        <dbReference type="ARBA" id="ARBA00022747"/>
    </source>
</evidence>
<dbReference type="RefSeq" id="WP_181928674.1">
    <property type="nucleotide sequence ID" value="NZ_CP054698.1"/>
</dbReference>
<dbReference type="SUPFAM" id="SSF53335">
    <property type="entry name" value="S-adenosyl-L-methionine-dependent methyltransferases"/>
    <property type="match status" value="1"/>
</dbReference>
<name>A0A7D7LJS6_9NOSO</name>
<dbReference type="Gene3D" id="3.90.120.10">
    <property type="entry name" value="DNA Methylase, subunit A, domain 2"/>
    <property type="match status" value="1"/>
</dbReference>
<evidence type="ECO:0000256" key="1">
    <source>
        <dbReference type="ARBA" id="ARBA00011975"/>
    </source>
</evidence>
<proteinExistence type="inferred from homology"/>
<evidence type="ECO:0000256" key="6">
    <source>
        <dbReference type="PROSITE-ProRule" id="PRU01016"/>
    </source>
</evidence>
<dbReference type="InterPro" id="IPR029063">
    <property type="entry name" value="SAM-dependent_MTases_sf"/>
</dbReference>
<dbReference type="GO" id="GO:0003886">
    <property type="term" value="F:DNA (cytosine-5-)-methyltransferase activity"/>
    <property type="evidence" value="ECO:0007669"/>
    <property type="project" value="UniProtKB-EC"/>
</dbReference>
<dbReference type="EMBL" id="CP054698">
    <property type="protein sequence ID" value="QMS90987.1"/>
    <property type="molecule type" value="Genomic_DNA"/>
</dbReference>
<dbReference type="Gene3D" id="3.40.50.150">
    <property type="entry name" value="Vaccinia Virus protein VP39"/>
    <property type="match status" value="1"/>
</dbReference>
<evidence type="ECO:0000256" key="7">
    <source>
        <dbReference type="RuleBase" id="RU000416"/>
    </source>
</evidence>
<evidence type="ECO:0000256" key="4">
    <source>
        <dbReference type="ARBA" id="ARBA00022691"/>
    </source>
</evidence>
<dbReference type="Pfam" id="PF00145">
    <property type="entry name" value="DNA_methylase"/>
    <property type="match status" value="1"/>
</dbReference>
<organism evidence="8 9">
    <name type="scientific">Nostoc edaphicum CCNP1411</name>
    <dbReference type="NCBI Taxonomy" id="1472755"/>
    <lineage>
        <taxon>Bacteria</taxon>
        <taxon>Bacillati</taxon>
        <taxon>Cyanobacteriota</taxon>
        <taxon>Cyanophyceae</taxon>
        <taxon>Nostocales</taxon>
        <taxon>Nostocaceae</taxon>
        <taxon>Nostoc</taxon>
    </lineage>
</organism>
<comment type="similarity">
    <text evidence="6 7">Belongs to the class I-like SAM-binding methyltransferase superfamily. C5-methyltransferase family.</text>
</comment>
<keyword evidence="4 6" id="KW-0949">S-adenosyl-L-methionine</keyword>
<dbReference type="PRINTS" id="PR00105">
    <property type="entry name" value="C5METTRFRASE"/>
</dbReference>
<dbReference type="GO" id="GO:0032259">
    <property type="term" value="P:methylation"/>
    <property type="evidence" value="ECO:0007669"/>
    <property type="project" value="UniProtKB-KW"/>
</dbReference>
<gene>
    <name evidence="8" type="ORF">HUN01_26640</name>
</gene>
<dbReference type="PROSITE" id="PS51679">
    <property type="entry name" value="SAM_MT_C5"/>
    <property type="match status" value="1"/>
</dbReference>
<dbReference type="PANTHER" id="PTHR10629:SF52">
    <property type="entry name" value="DNA (CYTOSINE-5)-METHYLTRANSFERASE 1"/>
    <property type="match status" value="1"/>
</dbReference>
<accession>A0A7D7LJS6</accession>
<evidence type="ECO:0000256" key="2">
    <source>
        <dbReference type="ARBA" id="ARBA00022603"/>
    </source>
</evidence>
<reference evidence="9" key="1">
    <citation type="submission" date="2020-06" db="EMBL/GenBank/DDBJ databases">
        <title>Nostoc edaphicum CCNP1411 genome.</title>
        <authorList>
            <person name="Fidor A."/>
            <person name="Grabski M."/>
            <person name="Gawor J."/>
            <person name="Gromadka R."/>
            <person name="Wegrzyn G."/>
            <person name="Mazur-Marzec H."/>
        </authorList>
    </citation>
    <scope>NUCLEOTIDE SEQUENCE [LARGE SCALE GENOMIC DNA]</scope>
    <source>
        <strain evidence="9">CCNP1411</strain>
    </source>
</reference>
<keyword evidence="5" id="KW-0680">Restriction system</keyword>
<dbReference type="REBASE" id="442816">
    <property type="entry name" value="M.Ned1411ORF26640P"/>
</dbReference>
<dbReference type="EC" id="2.1.1.37" evidence="1"/>